<dbReference type="PANTHER" id="PTHR45436:SF14">
    <property type="entry name" value="SENSOR PROTEIN QSEC"/>
    <property type="match status" value="1"/>
</dbReference>
<dbReference type="CDD" id="cd00082">
    <property type="entry name" value="HisKA"/>
    <property type="match status" value="1"/>
</dbReference>
<comment type="subcellular location">
    <subcellularLocation>
        <location evidence="2">Membrane</location>
        <topology evidence="2">Multi-pass membrane protein</topology>
    </subcellularLocation>
</comment>
<dbReference type="InterPro" id="IPR003660">
    <property type="entry name" value="HAMP_dom"/>
</dbReference>
<keyword evidence="11" id="KW-0902">Two-component regulatory system</keyword>
<dbReference type="Pfam" id="PF00512">
    <property type="entry name" value="HisKA"/>
    <property type="match status" value="1"/>
</dbReference>
<evidence type="ECO:0000256" key="9">
    <source>
        <dbReference type="ARBA" id="ARBA00022840"/>
    </source>
</evidence>
<dbReference type="SUPFAM" id="SSF47384">
    <property type="entry name" value="Homodimeric domain of signal transducing histidine kinase"/>
    <property type="match status" value="1"/>
</dbReference>
<evidence type="ECO:0000256" key="1">
    <source>
        <dbReference type="ARBA" id="ARBA00000085"/>
    </source>
</evidence>
<evidence type="ECO:0000256" key="7">
    <source>
        <dbReference type="ARBA" id="ARBA00022741"/>
    </source>
</evidence>
<evidence type="ECO:0000313" key="16">
    <source>
        <dbReference type="EMBL" id="MFK2903095.1"/>
    </source>
</evidence>
<dbReference type="EC" id="2.7.13.3" evidence="3"/>
<dbReference type="Pfam" id="PF02518">
    <property type="entry name" value="HATPase_c"/>
    <property type="match status" value="1"/>
</dbReference>
<dbReference type="PRINTS" id="PR00344">
    <property type="entry name" value="BCTRLSENSOR"/>
</dbReference>
<name>A0ABW8JTQ5_9GAMM</name>
<evidence type="ECO:0000256" key="4">
    <source>
        <dbReference type="ARBA" id="ARBA00022553"/>
    </source>
</evidence>
<keyword evidence="17" id="KW-1185">Reference proteome</keyword>
<dbReference type="Gene3D" id="3.30.565.10">
    <property type="entry name" value="Histidine kinase-like ATPase, C-terminal domain"/>
    <property type="match status" value="1"/>
</dbReference>
<keyword evidence="4" id="KW-0597">Phosphoprotein</keyword>
<dbReference type="InterPro" id="IPR003661">
    <property type="entry name" value="HisK_dim/P_dom"/>
</dbReference>
<dbReference type="InterPro" id="IPR004358">
    <property type="entry name" value="Sig_transdc_His_kin-like_C"/>
</dbReference>
<evidence type="ECO:0000256" key="3">
    <source>
        <dbReference type="ARBA" id="ARBA00012438"/>
    </source>
</evidence>
<evidence type="ECO:0000259" key="15">
    <source>
        <dbReference type="PROSITE" id="PS50885"/>
    </source>
</evidence>
<feature type="domain" description="HAMP" evidence="15">
    <location>
        <begin position="186"/>
        <end position="238"/>
    </location>
</feature>
<dbReference type="InterPro" id="IPR036890">
    <property type="entry name" value="HATPase_C_sf"/>
</dbReference>
<dbReference type="EMBL" id="JADIKM010000001">
    <property type="protein sequence ID" value="MFK2903095.1"/>
    <property type="molecule type" value="Genomic_DNA"/>
</dbReference>
<dbReference type="InterPro" id="IPR005467">
    <property type="entry name" value="His_kinase_dom"/>
</dbReference>
<dbReference type="SUPFAM" id="SSF55874">
    <property type="entry name" value="ATPase domain of HSP90 chaperone/DNA topoisomerase II/histidine kinase"/>
    <property type="match status" value="1"/>
</dbReference>
<comment type="caution">
    <text evidence="16">The sequence shown here is derived from an EMBL/GenBank/DDBJ whole genome shotgun (WGS) entry which is preliminary data.</text>
</comment>
<dbReference type="PROSITE" id="PS50109">
    <property type="entry name" value="HIS_KIN"/>
    <property type="match status" value="1"/>
</dbReference>
<protein>
    <recommendedName>
        <fullName evidence="3">histidine kinase</fullName>
        <ecNumber evidence="3">2.7.13.3</ecNumber>
    </recommendedName>
</protein>
<dbReference type="PANTHER" id="PTHR45436">
    <property type="entry name" value="SENSOR HISTIDINE KINASE YKOH"/>
    <property type="match status" value="1"/>
</dbReference>
<sequence length="470" mass="50759">MSAASLRWRLGWLVIATLAVVLVPLGIISFRATLVEVNELSDGRLAQSARTVDLLVRQAGIDALRARTDRAVPAPPRLTIPVAGHEVETEVGFRVTDDAGAVRLESANFADVPRAAGRAEGFGELVLDTMHWRTYTLRDPALGITILAGERYDSRNDITRALWLDHALPLLLGLPLVAVLVGWAVRRGLRPLDRLADALRRRAPGSREPVDLAPLPPELQPMIAALNDQLARLEDALERERRFSADVAHELRTPIATSLINVETAIGSHDRAGTDLALTQTQQALTVLARRVEQLLALARIEAGAAAAHARVDLRDIAMEVIDELALPIADWNVELSLALPPQPLVVEGFAAGLAALLRNLVENALRHVPQGGAVELRMEPQADTAVIEVIDNGPGIPPERRAEVFARFHREPGGRGDGYGLGLSIVQRVAQMHGASIELDDAPGGQGLCVRVRFPRQSRPALHAVTATP</sequence>
<reference evidence="16 17" key="1">
    <citation type="submission" date="2020-10" db="EMBL/GenBank/DDBJ databases">
        <title>Phylogeny of dyella-like bacteria.</title>
        <authorList>
            <person name="Fu J."/>
        </authorList>
    </citation>
    <scope>NUCLEOTIDE SEQUENCE [LARGE SCALE GENOMIC DNA]</scope>
    <source>
        <strain evidence="16 17">Gsoil3046</strain>
    </source>
</reference>
<keyword evidence="7" id="KW-0547">Nucleotide-binding</keyword>
<evidence type="ECO:0000256" key="12">
    <source>
        <dbReference type="ARBA" id="ARBA00023136"/>
    </source>
</evidence>
<feature type="transmembrane region" description="Helical" evidence="13">
    <location>
        <begin position="167"/>
        <end position="185"/>
    </location>
</feature>
<gene>
    <name evidence="16" type="ORF">ISP17_03905</name>
</gene>
<proteinExistence type="predicted"/>
<dbReference type="SMART" id="SM00387">
    <property type="entry name" value="HATPase_c"/>
    <property type="match status" value="1"/>
</dbReference>
<evidence type="ECO:0000259" key="14">
    <source>
        <dbReference type="PROSITE" id="PS50109"/>
    </source>
</evidence>
<evidence type="ECO:0000256" key="8">
    <source>
        <dbReference type="ARBA" id="ARBA00022777"/>
    </source>
</evidence>
<dbReference type="Gene3D" id="1.10.287.130">
    <property type="match status" value="1"/>
</dbReference>
<dbReference type="RefSeq" id="WP_404630232.1">
    <property type="nucleotide sequence ID" value="NZ_JADIKM010000001.1"/>
</dbReference>
<feature type="domain" description="Histidine kinase" evidence="14">
    <location>
        <begin position="246"/>
        <end position="459"/>
    </location>
</feature>
<accession>A0ABW8JTQ5</accession>
<dbReference type="Proteomes" id="UP001620460">
    <property type="component" value="Unassembled WGS sequence"/>
</dbReference>
<keyword evidence="10 13" id="KW-1133">Transmembrane helix</keyword>
<dbReference type="InterPro" id="IPR036097">
    <property type="entry name" value="HisK_dim/P_sf"/>
</dbReference>
<dbReference type="GO" id="GO:0016301">
    <property type="term" value="F:kinase activity"/>
    <property type="evidence" value="ECO:0007669"/>
    <property type="project" value="UniProtKB-KW"/>
</dbReference>
<dbReference type="InterPro" id="IPR003594">
    <property type="entry name" value="HATPase_dom"/>
</dbReference>
<comment type="catalytic activity">
    <reaction evidence="1">
        <text>ATP + protein L-histidine = ADP + protein N-phospho-L-histidine.</text>
        <dbReference type="EC" id="2.7.13.3"/>
    </reaction>
</comment>
<keyword evidence="9" id="KW-0067">ATP-binding</keyword>
<dbReference type="SMART" id="SM00388">
    <property type="entry name" value="HisKA"/>
    <property type="match status" value="1"/>
</dbReference>
<evidence type="ECO:0000313" key="17">
    <source>
        <dbReference type="Proteomes" id="UP001620460"/>
    </source>
</evidence>
<evidence type="ECO:0000256" key="13">
    <source>
        <dbReference type="SAM" id="Phobius"/>
    </source>
</evidence>
<dbReference type="PROSITE" id="PS50885">
    <property type="entry name" value="HAMP"/>
    <property type="match status" value="1"/>
</dbReference>
<keyword evidence="8 16" id="KW-0418">Kinase</keyword>
<keyword evidence="5" id="KW-0808">Transferase</keyword>
<evidence type="ECO:0000256" key="10">
    <source>
        <dbReference type="ARBA" id="ARBA00022989"/>
    </source>
</evidence>
<feature type="transmembrane region" description="Helical" evidence="13">
    <location>
        <begin position="12"/>
        <end position="34"/>
    </location>
</feature>
<keyword evidence="12 13" id="KW-0472">Membrane</keyword>
<evidence type="ECO:0000256" key="2">
    <source>
        <dbReference type="ARBA" id="ARBA00004141"/>
    </source>
</evidence>
<evidence type="ECO:0000256" key="5">
    <source>
        <dbReference type="ARBA" id="ARBA00022679"/>
    </source>
</evidence>
<evidence type="ECO:0000256" key="6">
    <source>
        <dbReference type="ARBA" id="ARBA00022692"/>
    </source>
</evidence>
<keyword evidence="6 13" id="KW-0812">Transmembrane</keyword>
<evidence type="ECO:0000256" key="11">
    <source>
        <dbReference type="ARBA" id="ARBA00023012"/>
    </source>
</evidence>
<organism evidence="16 17">
    <name type="scientific">Dyella ginsengisoli</name>
    <dbReference type="NCBI Taxonomy" id="363848"/>
    <lineage>
        <taxon>Bacteria</taxon>
        <taxon>Pseudomonadati</taxon>
        <taxon>Pseudomonadota</taxon>
        <taxon>Gammaproteobacteria</taxon>
        <taxon>Lysobacterales</taxon>
        <taxon>Rhodanobacteraceae</taxon>
        <taxon>Dyella</taxon>
    </lineage>
</organism>
<dbReference type="InterPro" id="IPR050428">
    <property type="entry name" value="TCS_sensor_his_kinase"/>
</dbReference>